<dbReference type="EMBL" id="BART01013626">
    <property type="protein sequence ID" value="GAG79258.1"/>
    <property type="molecule type" value="Genomic_DNA"/>
</dbReference>
<reference evidence="1" key="1">
    <citation type="journal article" date="2014" name="Front. Microbiol.">
        <title>High frequency of phylogenetically diverse reductive dehalogenase-homologous genes in deep subseafloor sedimentary metagenomes.</title>
        <authorList>
            <person name="Kawai M."/>
            <person name="Futagami T."/>
            <person name="Toyoda A."/>
            <person name="Takaki Y."/>
            <person name="Nishi S."/>
            <person name="Hori S."/>
            <person name="Arai W."/>
            <person name="Tsubouchi T."/>
            <person name="Morono Y."/>
            <person name="Uchiyama I."/>
            <person name="Ito T."/>
            <person name="Fujiyama A."/>
            <person name="Inagaki F."/>
            <person name="Takami H."/>
        </authorList>
    </citation>
    <scope>NUCLEOTIDE SEQUENCE</scope>
    <source>
        <strain evidence="1">Expedition CK06-06</strain>
    </source>
</reference>
<evidence type="ECO:0000313" key="1">
    <source>
        <dbReference type="EMBL" id="GAG79258.1"/>
    </source>
</evidence>
<sequence>MHHVGAQRSHKAQVIRATYRMNLSAHCLGYLNCKMPDTAACSIYEYPLAGMFPDLAGPLRAIIDRLVDLHPVTKINYYHPTPGAMGPAQVCN</sequence>
<protein>
    <submittedName>
        <fullName evidence="1">Uncharacterized protein</fullName>
    </submittedName>
</protein>
<organism evidence="1">
    <name type="scientific">marine sediment metagenome</name>
    <dbReference type="NCBI Taxonomy" id="412755"/>
    <lineage>
        <taxon>unclassified sequences</taxon>
        <taxon>metagenomes</taxon>
        <taxon>ecological metagenomes</taxon>
    </lineage>
</organism>
<name>X1B4Y9_9ZZZZ</name>
<comment type="caution">
    <text evidence="1">The sequence shown here is derived from an EMBL/GenBank/DDBJ whole genome shotgun (WGS) entry which is preliminary data.</text>
</comment>
<gene>
    <name evidence="1" type="ORF">S01H4_27745</name>
</gene>
<dbReference type="AlphaFoldDB" id="X1B4Y9"/>
<accession>X1B4Y9</accession>
<proteinExistence type="predicted"/>